<dbReference type="InterPro" id="IPR056593">
    <property type="entry name" value="ANK_LRRK2"/>
</dbReference>
<evidence type="ECO:0000259" key="15">
    <source>
        <dbReference type="PROSITE" id="PS50011"/>
    </source>
</evidence>
<reference evidence="17" key="1">
    <citation type="journal article" date="2015" name="Genome Biol. Evol.">
        <title>Physical Mapping and Refinement of the Painted Turtle Genome (Chrysemys picta) Inform Amniote Genome Evolution and Challenge Turtle-Bird Chromosomal Conservation.</title>
        <authorList>
            <person name="Badenhorst D."/>
            <person name="Hillier L.W."/>
            <person name="Literman R."/>
            <person name="Montiel E.E."/>
            <person name="Radhakrishnan S."/>
            <person name="Shen Y."/>
            <person name="Minx P."/>
            <person name="Janes D.E."/>
            <person name="Warren W.C."/>
            <person name="Edwards S.V."/>
            <person name="Valenzuela N."/>
        </authorList>
    </citation>
    <scope>NUCLEOTIDE SEQUENCE [LARGE SCALE GENOMIC DNA]</scope>
</reference>
<dbReference type="Pfam" id="PF25497">
    <property type="entry name" value="COR-B"/>
    <property type="match status" value="1"/>
</dbReference>
<dbReference type="InterPro" id="IPR051420">
    <property type="entry name" value="Ser_Thr_Kinases_DiverseReg"/>
</dbReference>
<dbReference type="GO" id="GO:0005524">
    <property type="term" value="F:ATP binding"/>
    <property type="evidence" value="ECO:0007669"/>
    <property type="project" value="UniProtKB-UniRule"/>
</dbReference>
<dbReference type="InterPro" id="IPR011009">
    <property type="entry name" value="Kinase-like_dom_sf"/>
</dbReference>
<dbReference type="PANTHER" id="PTHR48005:SF13">
    <property type="entry name" value="SERINE_THREONINE-PROTEIN KINASE DDB_G0278509-RELATED"/>
    <property type="match status" value="1"/>
</dbReference>
<dbReference type="Proteomes" id="UP000694380">
    <property type="component" value="Chromosome 4"/>
</dbReference>
<dbReference type="NCBIfam" id="TIGR00231">
    <property type="entry name" value="small_GTP"/>
    <property type="match status" value="1"/>
</dbReference>
<evidence type="ECO:0000256" key="5">
    <source>
        <dbReference type="ARBA" id="ARBA00022614"/>
    </source>
</evidence>
<keyword evidence="4" id="KW-0853">WD repeat</keyword>
<dbReference type="SUPFAM" id="SSF50978">
    <property type="entry name" value="WD40 repeat-like"/>
    <property type="match status" value="1"/>
</dbReference>
<dbReference type="EC" id="2.7.11.1" evidence="2"/>
<dbReference type="FunFam" id="3.80.10.10:FF:000179">
    <property type="entry name" value="leucine-rich repeat serine/threonine-protein kinase 2"/>
    <property type="match status" value="1"/>
</dbReference>
<dbReference type="InterPro" id="IPR056597">
    <property type="entry name" value="ARM_LRRK2"/>
</dbReference>
<dbReference type="Gene3D" id="3.80.10.10">
    <property type="entry name" value="Ribonuclease Inhibitor"/>
    <property type="match status" value="2"/>
</dbReference>
<sequence length="2272" mass="256136">VSHHKDHMIILNVLKEFQEKEDVVLPALYSLHSLAGPCNNVEVLMSGNVRCYNVIVETMKTFPNSEPIQKVGCCLLHKLTLGNFFNILVLNEVHEVIVKAVIRYSANAKLQAAALSCLALLTETIFLNQDLEERKEEEEGEKLYWLEACYKALKLHRKNTDVQEAACWALNNLFMYQCNLHEKIGDEDKQYPIHREVMLAMLMHSTAKEVFQAAANALATLSEQNVNIRKILLAKGIHINALDIMKKHSDSPEVAESACKMLNRVFEGSFPHLDIVIAVASEVLKAMRKHEKVPSVQLEALRFIGNPGIQKCGLKILSSVVECSGALQMLSQQGAADTVLHTLQMYPDDQEIQCLGLSLLGSLITRKSLCIASMHVLATVLVSTLRRFKEVVEIQIHGFHMILTIIDLSPCFAKLLIYESFDTVIFYQMSMCFTEQRDQQFQSLCCKCFAKIANNDDLKNVMLEKACAEYNSIMAECLLLLGADVNKNTKTSSLIYQVCEKGSNPKLVELLLSSGAREQDVRSALTVSIKKGDSQIISLLLRKLSLDVANSSICLGGFCMGRIEPSWLSPLFPNKLTPIRKQTNAGSALARMVLRYQMKSFSEDRSRSSSDVTFSEDVLDKSDDWIFMPEPLVDSVFRLSDDIDSEGSEGSFLMKKKSNSIAVTDLYKDTTLQTYSPTLPRHSNSLGPGSDHEPLVKQRRRLLSSDESHRISKFQSYLKRSDSLSSLVSEKDYIKSLDLSSNELENIDAISQNCCLTGHLEHLEKLELHQNALRSIPEQLCETLKCLTYLDLHSNRFASFPTYLLKMNYIANLDISRNDIGPSLALDPHTKCPTLKQLNLSYNQLSCIPKFLADIAENLEQLMLEGNKISGICSPICLKELKVLNISKNSISSLAVNFLKECTKLELFSARMNLLDTIPNLPSSITNLKLSQNHFVSIPEAILLLPHLRSVDLSNNKIINLPGPVHWKSLNLRELLFNCNQIDILDLNEKAYAWSRLEKLHLSRNKLKEIPPQIGFLENLTSLDVSYNPGLSSFPDEMGKLSKVWDLPLDGLHLNLDFKHVGCKARDIIRFLQQRLKKAVPYNRMKLMIVGNTGSGKTTLLQQLMKCKRSDLGTQNPTIGIDVKDWSVPVKGKVKKLILNVWDFAGQEEFYSTHPHFMTQRALYLAVYDLSKGQAEVDAMKPWLFNIKARASSSPVILVGTHLDASGEKQRKACLSKITRELSNKRGFPAIKDSHFVNATEESDAMIKLRKTIIKESLNFKIRDQPVVGQLIPDSYLELEKIILFKRENVPTEFPVIDHKQLLELVQESQLQLDENELPHAVHFLNESGVLLHFQDPALQLTDLYFVDPKWLCKIMAQILTVKVEGFPKYPKGIIKRSDVEKFLLKKSRFPKIYMSQYFKLLEKFQIALPLGEDQLLVPSSLSDHRPVIELPHCENSEIIIRLYEMPYFPMGFWSRLINRLLEVSPYMLSGRERALRPNRMYWRQGIYLNWSPEAYCLVESAVFDSNPDSFLKITAPSCRKGCVLLGQVVDHIDSLVEEWFPGLLDIDVCGEGETLLKKWALCSFEDGKEHQKILLDDLLKKLKKVYNVLIKFTIPIAQIAPDLILADLPRNIMLNNDELEFDKAPEFLLGDGGFGSVYRASYGGEEVAVKIFNKHTSLRLLRQELAVLCHLHHPSLVSLLAAAVRPRMLVMELAPKGSLDRLLQQDSSSLTKTLQHRIALHVADGLRYLHSSMIIYRDLKPHNVLLFTLYPNSAVIAKIADYGIAQYCCRMGIKTSEGTPGFRAPEVARGNVIYNQQADVYSFGLLLYDILTAGGRIIEGMKFPNEFDELAIHGKLPDPVKEYGCAPWPEVESLISKCLKENPQERPTSAQVYDILNSAKLICLMRYISIRSAFTAECMVASNQSCKKAGVWIGNGNTKKGQVSFIDLNTDDQTCEDIADGRILCLALVTLPTEKENWVVAGTQSGSLWAFNTEDGKNKHHLQKMSDSVTCLYCNFFSKQSKQKNFFLVGTADGKIAVFEDQVVKCKGAAPLKILTIGNVSTPLMCLSESTYASEKNIVWGSCGTKIIALSGDISIQKLIETKTSQLFCHKACSDANIISIAVDKSIYLAKKNSHFVEVWDKKTEKLCELIDCAHFLKEEVVKLNKESKHTVAYSGRVKTICLQKDSALWIGTGGGYILLLDLTTRRPIRIIHDFCDSVRVMLTAQLGSLKNVMLVLGYCYKCNEDNKHQKELQSCMSVWDIKLPDEVQNLKKHIEVRQELAEKMRNFSVD</sequence>
<evidence type="ECO:0000313" key="18">
    <source>
        <dbReference type="Proteomes" id="UP000694380"/>
    </source>
</evidence>
<dbReference type="FunFam" id="3.30.200.20:FF:000313">
    <property type="entry name" value="Leucine-rich repeat serine/threonine-protein kinase 2"/>
    <property type="match status" value="1"/>
</dbReference>
<dbReference type="PROSITE" id="PS51450">
    <property type="entry name" value="LRR"/>
    <property type="match status" value="5"/>
</dbReference>
<reference evidence="17" key="2">
    <citation type="submission" date="2025-08" db="UniProtKB">
        <authorList>
            <consortium name="Ensembl"/>
        </authorList>
    </citation>
    <scope>IDENTIFICATION</scope>
</reference>
<dbReference type="SUPFAM" id="SSF52540">
    <property type="entry name" value="P-loop containing nucleoside triphosphate hydrolases"/>
    <property type="match status" value="1"/>
</dbReference>
<dbReference type="Pfam" id="PF08477">
    <property type="entry name" value="Roc"/>
    <property type="match status" value="1"/>
</dbReference>
<dbReference type="InterPro" id="IPR000719">
    <property type="entry name" value="Prot_kinase_dom"/>
</dbReference>
<evidence type="ECO:0000256" key="4">
    <source>
        <dbReference type="ARBA" id="ARBA00022574"/>
    </source>
</evidence>
<dbReference type="SUPFAM" id="SSF56112">
    <property type="entry name" value="Protein kinase-like (PK-like)"/>
    <property type="match status" value="1"/>
</dbReference>
<dbReference type="FunFam" id="1.10.10.10:FF:001161">
    <property type="entry name" value="Leucine-rich repeat serine/threonine-protein kinase 2"/>
    <property type="match status" value="1"/>
</dbReference>
<dbReference type="GO" id="GO:0005829">
    <property type="term" value="C:cytosol"/>
    <property type="evidence" value="ECO:0007669"/>
    <property type="project" value="UniProtKB-ARBA"/>
</dbReference>
<accession>A0A8C3FU09</accession>
<evidence type="ECO:0000256" key="3">
    <source>
        <dbReference type="ARBA" id="ARBA00022527"/>
    </source>
</evidence>
<keyword evidence="3" id="KW-0723">Serine/threonine-protein kinase</keyword>
<keyword evidence="11" id="KW-0342">GTP-binding</keyword>
<keyword evidence="9" id="KW-0418">Kinase</keyword>
<dbReference type="GO" id="GO:0009966">
    <property type="term" value="P:regulation of signal transduction"/>
    <property type="evidence" value="ECO:0007669"/>
    <property type="project" value="UniProtKB-ARBA"/>
</dbReference>
<comment type="catalytic activity">
    <reaction evidence="13">
        <text>L-seryl-[protein] + ATP = O-phospho-L-seryl-[protein] + ADP + H(+)</text>
        <dbReference type="Rhea" id="RHEA:17989"/>
        <dbReference type="Rhea" id="RHEA-COMP:9863"/>
        <dbReference type="Rhea" id="RHEA-COMP:11604"/>
        <dbReference type="ChEBI" id="CHEBI:15378"/>
        <dbReference type="ChEBI" id="CHEBI:29999"/>
        <dbReference type="ChEBI" id="CHEBI:30616"/>
        <dbReference type="ChEBI" id="CHEBI:83421"/>
        <dbReference type="ChEBI" id="CHEBI:456216"/>
        <dbReference type="EC" id="2.7.11.1"/>
    </reaction>
</comment>
<dbReference type="InterPro" id="IPR020859">
    <property type="entry name" value="ROC"/>
</dbReference>
<dbReference type="FunFam" id="3.30.70.1390:FF:000001">
    <property type="entry name" value="Leucine-rich repeat serine/threonine-protein kinase 2"/>
    <property type="match status" value="1"/>
</dbReference>
<dbReference type="Pfam" id="PF23748">
    <property type="entry name" value="Beta-prop_LRRK2"/>
    <property type="match status" value="1"/>
</dbReference>
<dbReference type="InterPro" id="IPR036388">
    <property type="entry name" value="WH-like_DNA-bd_sf"/>
</dbReference>
<dbReference type="FunFam" id="1.25.40.20:FF:000219">
    <property type="entry name" value="Leucine-rich repeat serine/threonine-protein kinase 2"/>
    <property type="match status" value="1"/>
</dbReference>
<dbReference type="Gene3D" id="3.30.70.1390">
    <property type="entry name" value="ROC domain from the Parkinson's disease-associated leucine-rich repeat kinase 2"/>
    <property type="match status" value="1"/>
</dbReference>
<dbReference type="InterPro" id="IPR016024">
    <property type="entry name" value="ARM-type_fold"/>
</dbReference>
<evidence type="ECO:0000256" key="8">
    <source>
        <dbReference type="ARBA" id="ARBA00022741"/>
    </source>
</evidence>
<comment type="catalytic activity">
    <reaction evidence="12">
        <text>L-threonyl-[protein] + ATP = O-phospho-L-threonyl-[protein] + ADP + H(+)</text>
        <dbReference type="Rhea" id="RHEA:46608"/>
        <dbReference type="Rhea" id="RHEA-COMP:11060"/>
        <dbReference type="Rhea" id="RHEA-COMP:11605"/>
        <dbReference type="ChEBI" id="CHEBI:15378"/>
        <dbReference type="ChEBI" id="CHEBI:30013"/>
        <dbReference type="ChEBI" id="CHEBI:30616"/>
        <dbReference type="ChEBI" id="CHEBI:61977"/>
        <dbReference type="ChEBI" id="CHEBI:456216"/>
        <dbReference type="EC" id="2.7.11.1"/>
    </reaction>
</comment>
<feature type="domain" description="Roc" evidence="16">
    <location>
        <begin position="1078"/>
        <end position="1260"/>
    </location>
</feature>
<evidence type="ECO:0000256" key="9">
    <source>
        <dbReference type="ARBA" id="ARBA00022777"/>
    </source>
</evidence>
<dbReference type="InterPro" id="IPR036322">
    <property type="entry name" value="WD40_repeat_dom_sf"/>
</dbReference>
<dbReference type="PROSITE" id="PS51419">
    <property type="entry name" value="RAB"/>
    <property type="match status" value="1"/>
</dbReference>
<keyword evidence="18" id="KW-1185">Reference proteome</keyword>
<gene>
    <name evidence="17" type="primary">LRRK2</name>
</gene>
<dbReference type="FunFam" id="3.80.10.10:FF:000110">
    <property type="entry name" value="Leucine-rich repeat serine/threonine-protein kinase 2"/>
    <property type="match status" value="1"/>
</dbReference>
<dbReference type="PROSITE" id="PS00108">
    <property type="entry name" value="PROTEIN_KINASE_ST"/>
    <property type="match status" value="1"/>
</dbReference>
<dbReference type="SUPFAM" id="SSF48371">
    <property type="entry name" value="ARM repeat"/>
    <property type="match status" value="1"/>
</dbReference>
<dbReference type="SUPFAM" id="SSF48403">
    <property type="entry name" value="Ankyrin repeat"/>
    <property type="match status" value="1"/>
</dbReference>
<dbReference type="FunFam" id="3.40.50.300:FF:000656">
    <property type="entry name" value="Leucine-rich repeat serine/threonine-protein kinase 2"/>
    <property type="match status" value="1"/>
</dbReference>
<keyword evidence="6" id="KW-0808">Transferase</keyword>
<dbReference type="FunFam" id="1.10.510.10:FF:001216">
    <property type="entry name" value="Leucine-rich repeat kinase 2"/>
    <property type="match status" value="1"/>
</dbReference>
<dbReference type="SUPFAM" id="SSF52058">
    <property type="entry name" value="L domain-like"/>
    <property type="match status" value="1"/>
</dbReference>
<evidence type="ECO:0000259" key="16">
    <source>
        <dbReference type="PROSITE" id="PS51424"/>
    </source>
</evidence>
<dbReference type="Pfam" id="PF23745">
    <property type="entry name" value="ANK_LRRK2"/>
    <property type="match status" value="1"/>
</dbReference>
<comment type="cofactor">
    <cofactor evidence="1">
        <name>Mg(2+)</name>
        <dbReference type="ChEBI" id="CHEBI:18420"/>
    </cofactor>
</comment>
<dbReference type="PROSITE" id="PS50011">
    <property type="entry name" value="PROTEIN_KINASE_DOM"/>
    <property type="match status" value="1"/>
</dbReference>
<dbReference type="SMART" id="SM00220">
    <property type="entry name" value="S_TKc"/>
    <property type="match status" value="1"/>
</dbReference>
<dbReference type="PROSITE" id="PS00107">
    <property type="entry name" value="PROTEIN_KINASE_ATP"/>
    <property type="match status" value="1"/>
</dbReference>
<evidence type="ECO:0000256" key="6">
    <source>
        <dbReference type="ARBA" id="ARBA00022679"/>
    </source>
</evidence>
<dbReference type="PRINTS" id="PR00449">
    <property type="entry name" value="RASTRNSFRMNG"/>
</dbReference>
<dbReference type="Pfam" id="PF16095">
    <property type="entry name" value="COR-A"/>
    <property type="match status" value="1"/>
</dbReference>
<dbReference type="InterPro" id="IPR036770">
    <property type="entry name" value="Ankyrin_rpt-contain_sf"/>
</dbReference>
<evidence type="ECO:0000256" key="12">
    <source>
        <dbReference type="ARBA" id="ARBA00047899"/>
    </source>
</evidence>
<reference evidence="17" key="3">
    <citation type="submission" date="2025-09" db="UniProtKB">
        <authorList>
            <consortium name="Ensembl"/>
        </authorList>
    </citation>
    <scope>IDENTIFICATION</scope>
</reference>
<dbReference type="GO" id="GO:0050793">
    <property type="term" value="P:regulation of developmental process"/>
    <property type="evidence" value="ECO:0007669"/>
    <property type="project" value="UniProtKB-ARBA"/>
</dbReference>
<dbReference type="SMART" id="SM00369">
    <property type="entry name" value="LRR_TYP"/>
    <property type="match status" value="7"/>
</dbReference>
<dbReference type="InterPro" id="IPR032171">
    <property type="entry name" value="COR-A"/>
</dbReference>
<dbReference type="Pfam" id="PF00069">
    <property type="entry name" value="Pkinase"/>
    <property type="match status" value="1"/>
</dbReference>
<keyword evidence="10 14" id="KW-0067">ATP-binding</keyword>
<dbReference type="InterPro" id="IPR057263">
    <property type="entry name" value="COR-B"/>
</dbReference>
<evidence type="ECO:0000256" key="2">
    <source>
        <dbReference type="ARBA" id="ARBA00012513"/>
    </source>
</evidence>
<dbReference type="Gene3D" id="1.10.10.10">
    <property type="entry name" value="Winged helix-like DNA-binding domain superfamily/Winged helix DNA-binding domain"/>
    <property type="match status" value="1"/>
</dbReference>
<dbReference type="Gene3D" id="3.40.50.300">
    <property type="entry name" value="P-loop containing nucleotide triphosphate hydrolases"/>
    <property type="match status" value="1"/>
</dbReference>
<name>A0A8C3FU09_CHRPI</name>
<dbReference type="Gene3D" id="1.25.40.20">
    <property type="entry name" value="Ankyrin repeat-containing domain"/>
    <property type="match status" value="1"/>
</dbReference>
<evidence type="ECO:0000256" key="13">
    <source>
        <dbReference type="ARBA" id="ARBA00048679"/>
    </source>
</evidence>
<dbReference type="GO" id="GO:0004674">
    <property type="term" value="F:protein serine/threonine kinase activity"/>
    <property type="evidence" value="ECO:0007669"/>
    <property type="project" value="UniProtKB-KW"/>
</dbReference>
<dbReference type="InterPro" id="IPR011989">
    <property type="entry name" value="ARM-like"/>
</dbReference>
<dbReference type="GO" id="GO:0007154">
    <property type="term" value="P:cell communication"/>
    <property type="evidence" value="ECO:0007669"/>
    <property type="project" value="UniProtKB-ARBA"/>
</dbReference>
<evidence type="ECO:0000313" key="17">
    <source>
        <dbReference type="Ensembl" id="ENSCPBP00000014278.1"/>
    </source>
</evidence>
<dbReference type="InterPro" id="IPR005225">
    <property type="entry name" value="Small_GTP-bd"/>
</dbReference>
<dbReference type="InterPro" id="IPR001611">
    <property type="entry name" value="Leu-rich_rpt"/>
</dbReference>
<dbReference type="Ensembl" id="ENSCPBT00000016956.1">
    <property type="protein sequence ID" value="ENSCPBP00000014278.1"/>
    <property type="gene ID" value="ENSCPBG00000010589.1"/>
</dbReference>
<dbReference type="Pfam" id="PF13855">
    <property type="entry name" value="LRR_8"/>
    <property type="match status" value="1"/>
</dbReference>
<evidence type="ECO:0000256" key="14">
    <source>
        <dbReference type="PROSITE-ProRule" id="PRU10141"/>
    </source>
</evidence>
<dbReference type="InterPro" id="IPR015943">
    <property type="entry name" value="WD40/YVTN_repeat-like_dom_sf"/>
</dbReference>
<dbReference type="SMART" id="SM00364">
    <property type="entry name" value="LRR_BAC"/>
    <property type="match status" value="7"/>
</dbReference>
<dbReference type="Gene3D" id="1.10.510.10">
    <property type="entry name" value="Transferase(Phosphotransferase) domain 1"/>
    <property type="match status" value="1"/>
</dbReference>
<dbReference type="PANTHER" id="PTHR48005">
    <property type="entry name" value="LEUCINE RICH REPEAT KINASE 2"/>
    <property type="match status" value="1"/>
</dbReference>
<dbReference type="Pfam" id="PF23744">
    <property type="entry name" value="ARM_LRRK2"/>
    <property type="match status" value="1"/>
</dbReference>
<dbReference type="InterPro" id="IPR032675">
    <property type="entry name" value="LRR_dom_sf"/>
</dbReference>
<dbReference type="CDD" id="cd14068">
    <property type="entry name" value="STKc_LRRK2"/>
    <property type="match status" value="1"/>
</dbReference>
<evidence type="ECO:0000256" key="10">
    <source>
        <dbReference type="ARBA" id="ARBA00022840"/>
    </source>
</evidence>
<keyword evidence="5" id="KW-0433">Leucine-rich repeat</keyword>
<protein>
    <recommendedName>
        <fullName evidence="2">non-specific serine/threonine protein kinase</fullName>
        <ecNumber evidence="2">2.7.11.1</ecNumber>
    </recommendedName>
</protein>
<proteinExistence type="predicted"/>
<dbReference type="SMART" id="SM00175">
    <property type="entry name" value="RAB"/>
    <property type="match status" value="1"/>
</dbReference>
<evidence type="ECO:0000256" key="7">
    <source>
        <dbReference type="ARBA" id="ARBA00022737"/>
    </source>
</evidence>
<dbReference type="InterPro" id="IPR003591">
    <property type="entry name" value="Leu-rich_rpt_typical-subtyp"/>
</dbReference>
<keyword evidence="8 14" id="KW-0547">Nucleotide-binding</keyword>
<dbReference type="InterPro" id="IPR008271">
    <property type="entry name" value="Ser/Thr_kinase_AS"/>
</dbReference>
<dbReference type="Gene3D" id="1.25.10.10">
    <property type="entry name" value="Leucine-rich Repeat Variant"/>
    <property type="match status" value="2"/>
</dbReference>
<dbReference type="Gene3D" id="2.130.10.10">
    <property type="entry name" value="YVTN repeat-like/Quinoprotein amine dehydrogenase"/>
    <property type="match status" value="1"/>
</dbReference>
<feature type="binding site" evidence="14">
    <location>
        <position position="1651"/>
    </location>
    <ligand>
        <name>ATP</name>
        <dbReference type="ChEBI" id="CHEBI:30616"/>
    </ligand>
</feature>
<feature type="domain" description="Protein kinase" evidence="15">
    <location>
        <begin position="1624"/>
        <end position="1882"/>
    </location>
</feature>
<dbReference type="InterPro" id="IPR027417">
    <property type="entry name" value="P-loop_NTPase"/>
</dbReference>
<dbReference type="Gene3D" id="3.30.200.20">
    <property type="entry name" value="Phosphorylase Kinase, domain 1"/>
    <property type="match status" value="1"/>
</dbReference>
<dbReference type="PROSITE" id="PS51424">
    <property type="entry name" value="ROC"/>
    <property type="match status" value="1"/>
</dbReference>
<dbReference type="GO" id="GO:0005525">
    <property type="term" value="F:GTP binding"/>
    <property type="evidence" value="ECO:0007669"/>
    <property type="project" value="UniProtKB-KW"/>
</dbReference>
<dbReference type="InterPro" id="IPR056602">
    <property type="entry name" value="Beta-prop_LRRK2"/>
</dbReference>
<organism evidence="17 18">
    <name type="scientific">Chrysemys picta bellii</name>
    <name type="common">Western painted turtle</name>
    <name type="synonym">Emys bellii</name>
    <dbReference type="NCBI Taxonomy" id="8478"/>
    <lineage>
        <taxon>Eukaryota</taxon>
        <taxon>Metazoa</taxon>
        <taxon>Chordata</taxon>
        <taxon>Craniata</taxon>
        <taxon>Vertebrata</taxon>
        <taxon>Euteleostomi</taxon>
        <taxon>Archelosauria</taxon>
        <taxon>Testudinata</taxon>
        <taxon>Testudines</taxon>
        <taxon>Cryptodira</taxon>
        <taxon>Durocryptodira</taxon>
        <taxon>Testudinoidea</taxon>
        <taxon>Emydidae</taxon>
        <taxon>Chrysemys</taxon>
    </lineage>
</organism>
<keyword evidence="7" id="KW-0677">Repeat</keyword>
<evidence type="ECO:0000256" key="1">
    <source>
        <dbReference type="ARBA" id="ARBA00001946"/>
    </source>
</evidence>
<dbReference type="InterPro" id="IPR017441">
    <property type="entry name" value="Protein_kinase_ATP_BS"/>
</dbReference>
<dbReference type="GeneTree" id="ENSGT00940000158267"/>
<evidence type="ECO:0000256" key="11">
    <source>
        <dbReference type="ARBA" id="ARBA00023134"/>
    </source>
</evidence>